<dbReference type="AlphaFoldDB" id="A0A6C0CY63"/>
<accession>A0A6C0CY63</accession>
<name>A0A6C0CY63_9ZZZZ</name>
<evidence type="ECO:0000313" key="1">
    <source>
        <dbReference type="EMBL" id="QHT09458.1"/>
    </source>
</evidence>
<organism evidence="1">
    <name type="scientific">viral metagenome</name>
    <dbReference type="NCBI Taxonomy" id="1070528"/>
    <lineage>
        <taxon>unclassified sequences</taxon>
        <taxon>metagenomes</taxon>
        <taxon>organismal metagenomes</taxon>
    </lineage>
</organism>
<reference evidence="1" key="1">
    <citation type="journal article" date="2020" name="Nature">
        <title>Giant virus diversity and host interactions through global metagenomics.</title>
        <authorList>
            <person name="Schulz F."/>
            <person name="Roux S."/>
            <person name="Paez-Espino D."/>
            <person name="Jungbluth S."/>
            <person name="Walsh D.A."/>
            <person name="Denef V.J."/>
            <person name="McMahon K.D."/>
            <person name="Konstantinidis K.T."/>
            <person name="Eloe-Fadrosh E.A."/>
            <person name="Kyrpides N.C."/>
            <person name="Woyke T."/>
        </authorList>
    </citation>
    <scope>NUCLEOTIDE SEQUENCE</scope>
    <source>
        <strain evidence="1">GVMAG-M-3300023174-102</strain>
    </source>
</reference>
<protein>
    <submittedName>
        <fullName evidence="1">Uncharacterized protein</fullName>
    </submittedName>
</protein>
<sequence length="90" mass="10803">MMTDRDNIISEDNKLIIPLDQQYDNKFWFIIHNKGYKYKNMNNFVDLNKNNKLLLMELAKLLNVRGRTGMKKKKLVEILENKIIFIKSEL</sequence>
<proteinExistence type="predicted"/>
<dbReference type="EMBL" id="MN739512">
    <property type="protein sequence ID" value="QHT09458.1"/>
    <property type="molecule type" value="Genomic_DNA"/>
</dbReference>